<organism evidence="1 2">
    <name type="scientific">Pseudomonas arsenicoxydans</name>
    <dbReference type="NCBI Taxonomy" id="702115"/>
    <lineage>
        <taxon>Bacteria</taxon>
        <taxon>Pseudomonadati</taxon>
        <taxon>Pseudomonadota</taxon>
        <taxon>Gammaproteobacteria</taxon>
        <taxon>Pseudomonadales</taxon>
        <taxon>Pseudomonadaceae</taxon>
        <taxon>Pseudomonas</taxon>
    </lineage>
</organism>
<protein>
    <submittedName>
        <fullName evidence="1">Uncharacterized protein</fullName>
    </submittedName>
</protein>
<evidence type="ECO:0000313" key="1">
    <source>
        <dbReference type="EMBL" id="QAY82640.1"/>
    </source>
</evidence>
<keyword evidence="2" id="KW-1185">Reference proteome</keyword>
<gene>
    <name evidence="1" type="ORF">CUN61_01090</name>
</gene>
<name>A0A4P6G0H8_9PSED</name>
<evidence type="ECO:0000313" key="2">
    <source>
        <dbReference type="Proteomes" id="UP000291121"/>
    </source>
</evidence>
<accession>A0A4P6G0H8</accession>
<dbReference type="Proteomes" id="UP000291121">
    <property type="component" value="Chromosome"/>
</dbReference>
<proteinExistence type="predicted"/>
<dbReference type="AlphaFoldDB" id="A0A4P6G0H8"/>
<dbReference type="RefSeq" id="WP_208670063.1">
    <property type="nucleotide sequence ID" value="NZ_CP024767.1"/>
</dbReference>
<sequence>MNMDTCFATQGELVKLAYDAFGVLPRKGTLRASKEASRDGIDETQKKSIQKQLARLAEEEGGLLSNFGQMIQTLSSILTAYLPSIQIMSAIGDPLDDLLDAYSRLVREEGTYLSKAETLRYFISTKAIPLLVVSLNQSLLKYRITDMELDTPEDTFWYLPTVAEDGSLVMPLEKVMRWVYARCDLSQTQFHYPGKNPRSDNNTLQQNLDNAIKWTRGARLPALPALFKNFEESFGALTHCGREIPKELQASILAALMVARFSSYLAREIADAYDHQYLAEVCQQFREYTLWIADDVNEFKAELAPVIQRQESPELALFVWLNACNHYWAFFDSKLAAVADTLQRCQNACPGAPIRDEVLTALKSKYGLFAVCSLLDRIQRQSAFLTPHGFAELLYQGFDLKDDPATQLGQIDEYAFQVAAYGLDEQLCWIVPWLRGVYHYRKDEFAVAMPHFQAAFENAKYRAGKNQYKLVNQYVEVAAKNGDRRAFKKGIEWAQYLGIKVRWLRDDELTEEKLDYVYYIMQKARYDHQM</sequence>
<reference evidence="1 2" key="1">
    <citation type="submission" date="2017-11" db="EMBL/GenBank/DDBJ databases">
        <title>Genome sequence of Pseudomonas arsenicoxydans ACM1.</title>
        <authorList>
            <person name="Nascimento F.X."/>
        </authorList>
    </citation>
    <scope>NUCLEOTIDE SEQUENCE [LARGE SCALE GENOMIC DNA]</scope>
    <source>
        <strain evidence="1 2">ACM1</strain>
    </source>
</reference>
<dbReference type="EMBL" id="CP024767">
    <property type="protein sequence ID" value="QAY82640.1"/>
    <property type="molecule type" value="Genomic_DNA"/>
</dbReference>